<organism evidence="1 2">
    <name type="scientific">Steinernema carpocapsae</name>
    <name type="common">Entomopathogenic nematode</name>
    <dbReference type="NCBI Taxonomy" id="34508"/>
    <lineage>
        <taxon>Eukaryota</taxon>
        <taxon>Metazoa</taxon>
        <taxon>Ecdysozoa</taxon>
        <taxon>Nematoda</taxon>
        <taxon>Chromadorea</taxon>
        <taxon>Rhabditida</taxon>
        <taxon>Tylenchina</taxon>
        <taxon>Panagrolaimomorpha</taxon>
        <taxon>Strongyloidoidea</taxon>
        <taxon>Steinernematidae</taxon>
        <taxon>Steinernema</taxon>
    </lineage>
</organism>
<sequence length="85" mass="9712">MEALLKNPNIKIRDIETVKEKFRQIQKGGKNDLMVSLAKYFRGQARSCANLQRAGAYRRSQIESPYLDASHVHLRLECARGGRPI</sequence>
<dbReference type="EMBL" id="AZBU02000009">
    <property type="protein sequence ID" value="TKR65532.1"/>
    <property type="molecule type" value="Genomic_DNA"/>
</dbReference>
<reference evidence="1 2" key="1">
    <citation type="journal article" date="2015" name="Genome Biol.">
        <title>Comparative genomics of Steinernema reveals deeply conserved gene regulatory networks.</title>
        <authorList>
            <person name="Dillman A.R."/>
            <person name="Macchietto M."/>
            <person name="Porter C.F."/>
            <person name="Rogers A."/>
            <person name="Williams B."/>
            <person name="Antoshechkin I."/>
            <person name="Lee M.M."/>
            <person name="Goodwin Z."/>
            <person name="Lu X."/>
            <person name="Lewis E.E."/>
            <person name="Goodrich-Blair H."/>
            <person name="Stock S.P."/>
            <person name="Adams B.J."/>
            <person name="Sternberg P.W."/>
            <person name="Mortazavi A."/>
        </authorList>
    </citation>
    <scope>NUCLEOTIDE SEQUENCE [LARGE SCALE GENOMIC DNA]</scope>
    <source>
        <strain evidence="1 2">ALL</strain>
    </source>
</reference>
<accession>A0A4U5M9G8</accession>
<protein>
    <submittedName>
        <fullName evidence="1">Uncharacterized protein</fullName>
    </submittedName>
</protein>
<comment type="caution">
    <text evidence="1">The sequence shown here is derived from an EMBL/GenBank/DDBJ whole genome shotgun (WGS) entry which is preliminary data.</text>
</comment>
<name>A0A4U5M9G8_STECR</name>
<gene>
    <name evidence="1" type="ORF">L596_025923</name>
</gene>
<proteinExistence type="predicted"/>
<dbReference type="AlphaFoldDB" id="A0A4U5M9G8"/>
<keyword evidence="2" id="KW-1185">Reference proteome</keyword>
<reference evidence="1 2" key="2">
    <citation type="journal article" date="2019" name="G3 (Bethesda)">
        <title>Hybrid Assembly of the Genome of the Entomopathogenic Nematode Steinernema carpocapsae Identifies the X-Chromosome.</title>
        <authorList>
            <person name="Serra L."/>
            <person name="Macchietto M."/>
            <person name="Macias-Munoz A."/>
            <person name="McGill C.J."/>
            <person name="Rodriguez I.M."/>
            <person name="Rodriguez B."/>
            <person name="Murad R."/>
            <person name="Mortazavi A."/>
        </authorList>
    </citation>
    <scope>NUCLEOTIDE SEQUENCE [LARGE SCALE GENOMIC DNA]</scope>
    <source>
        <strain evidence="1 2">ALL</strain>
    </source>
</reference>
<evidence type="ECO:0000313" key="2">
    <source>
        <dbReference type="Proteomes" id="UP000298663"/>
    </source>
</evidence>
<dbReference type="Proteomes" id="UP000298663">
    <property type="component" value="Unassembled WGS sequence"/>
</dbReference>
<evidence type="ECO:0000313" key="1">
    <source>
        <dbReference type="EMBL" id="TKR65532.1"/>
    </source>
</evidence>